<dbReference type="SMART" id="SM00034">
    <property type="entry name" value="CLECT"/>
    <property type="match status" value="1"/>
</dbReference>
<feature type="repeat" description="CSPG" evidence="8">
    <location>
        <begin position="1515"/>
        <end position="1605"/>
    </location>
</feature>
<evidence type="ECO:0000256" key="7">
    <source>
        <dbReference type="ARBA" id="ARBA00023180"/>
    </source>
</evidence>
<feature type="repeat" description="CSPG" evidence="8">
    <location>
        <begin position="781"/>
        <end position="875"/>
    </location>
</feature>
<evidence type="ECO:0000256" key="6">
    <source>
        <dbReference type="ARBA" id="ARBA00022889"/>
    </source>
</evidence>
<dbReference type="CDD" id="cd00037">
    <property type="entry name" value="CLECT"/>
    <property type="match status" value="1"/>
</dbReference>
<evidence type="ECO:0000256" key="2">
    <source>
        <dbReference type="ARBA" id="ARBA00022723"/>
    </source>
</evidence>
<evidence type="ECO:0000256" key="3">
    <source>
        <dbReference type="ARBA" id="ARBA00022729"/>
    </source>
</evidence>
<dbReference type="PROSITE" id="PS51854">
    <property type="entry name" value="CSPG"/>
    <property type="match status" value="12"/>
</dbReference>
<dbReference type="GO" id="GO:0016020">
    <property type="term" value="C:membrane"/>
    <property type="evidence" value="ECO:0007669"/>
    <property type="project" value="InterPro"/>
</dbReference>
<feature type="region of interest" description="Disordered" evidence="9">
    <location>
        <begin position="195"/>
        <end position="215"/>
    </location>
</feature>
<feature type="repeat" description="CSPG" evidence="8">
    <location>
        <begin position="524"/>
        <end position="618"/>
    </location>
</feature>
<dbReference type="InterPro" id="IPR051561">
    <property type="entry name" value="FRAS1_ECM"/>
</dbReference>
<evidence type="ECO:0000256" key="1">
    <source>
        <dbReference type="ARBA" id="ARBA00005529"/>
    </source>
</evidence>
<evidence type="ECO:0000256" key="9">
    <source>
        <dbReference type="SAM" id="MobiDB-lite"/>
    </source>
</evidence>
<evidence type="ECO:0000259" key="11">
    <source>
        <dbReference type="PROSITE" id="PS50041"/>
    </source>
</evidence>
<protein>
    <submittedName>
        <fullName evidence="12">FRAS1-related extracellular matrix 1-like</fullName>
    </submittedName>
</protein>
<reference evidence="12" key="1">
    <citation type="submission" date="2022-03" db="EMBL/GenBank/DDBJ databases">
        <authorList>
            <person name="Alioto T."/>
            <person name="Alioto T."/>
            <person name="Gomez Garrido J."/>
        </authorList>
    </citation>
    <scope>NUCLEOTIDE SEQUENCE</scope>
</reference>
<dbReference type="Pfam" id="PF00059">
    <property type="entry name" value="Lectin_C"/>
    <property type="match status" value="1"/>
</dbReference>
<dbReference type="PANTHER" id="PTHR45739">
    <property type="entry name" value="MATRIX PROTEIN, PUTATIVE-RELATED"/>
    <property type="match status" value="1"/>
</dbReference>
<evidence type="ECO:0000256" key="8">
    <source>
        <dbReference type="PROSITE-ProRule" id="PRU01201"/>
    </source>
</evidence>
<keyword evidence="7" id="KW-0325">Glycoprotein</keyword>
<dbReference type="PROSITE" id="PS50041">
    <property type="entry name" value="C_TYPE_LECTIN_2"/>
    <property type="match status" value="1"/>
</dbReference>
<sequence>MASVFVKMSLLLHAMNYGLVSSKSLVLMNNGATVGRGQQVQITDKELRFDVPRDQDTCKVEVVLNDPMSQRVGKLSPQVFDCQFLLDEVKYTHNGSPLLDKDQVMLRVYRFSEQETITETFVIEIKIAEPISGIVHLDQSLEVPEFYGVSSKPVDKSILSFKPFSEKPGTNCVVKLLSTELLLPGYGQVVVEDTKRDGHQGSGSPPGPRVRNYRQENAHCPGNKACSLGLKELRFLKTNCVDFMEMGIKYQHLSPPSPDTDYIPLQVEFRGGENKKQLKVQNIWIPVLIMGAVPNTPPRAAFMPMFILEIDQFILTPLTTATIDGEDDETPKGRLVFDITKPPPAGFITHVEDHTKAVTAFTWQDLHNMKIAYQPPNTTQAERQTYEVEFQVIDGFFMSSAPIMVHFSIRTSETNAPRVSWNMGLTLLEGQSRPITWENFQIVDADNIQAVRLVTVDGLNHGRLTLKGLKAFIFTVEDIKNKGVFYHHDDSDTTKDYIVFRIYDGKHSIRHKFPITILPKDDSPPFLVNNIGFELVEGAAVLIEKDMLMASDLDSSDDYILYNITKAPTAGKLVKSYSTESTGIPVSSFLQRDLFRGLIYYNHFGGEVFQDLFEFYLSDSHDPPNYAEKQTVIIHITPVKDQLPKESEGTQRHIFVTETEITRLTKHNLHFMDTESPESQIIYTVTKPCFLPVAQHLHDAGRLIALDSSNALEKDPSIPGLTSFTQHAVNHLKVAYMPPLGDIGPDPLFVQFVFSVSDEHGGQLSGLVFNITVMPVDEEAPQSFFIKYNLKGENTEEGASCFITGDYLIITDEDTKPENLKVILKTRPRHGNIEVRGVAISEGGFFTLEELKSFKVRYQHDDSESFEDTFVFTVTDGLNTADGELKVQISPVNDSPPELNTGLKTSLECPEGGQIVITAENLYATDSDSEDSKLTYIIARVPLYGIIQRGGVTVEKFTQRDITEGLIFYIHTGGEIGSSPYIDVVTLIVSDGEPSMKDTCCFERPLPPPVPLHASLPVCDLNITVTPINNQQPILNIGDVFIVYEGSSSVISLNHISASDADTLPENLFFILETQPMYGYLQNTMLMPGSEKNTLEINIDSFSFWNISNWNIQYVQSRYKKREPTADFFMIYVSDGVQRSMAMPFYIIIKPTNDEIPYLHVRNITIIEGSICEIGPGTLNAEDLDIPPDTLNFTIIIPPANGLLLNGTYGKNISIYKQLSSTVLHGELQIHSFTLSELNQGLRLVYMHDDTDTVQDSFTVQLTDGKHTVQDTLHVHVMSVNDEVPRLIRNGGLELEVAENKVISSVVLEAEDKDSSRNSIYYIISNIPTFGELKLKVASVWVTLYPGMNFTQEDVDMNRIWYFHTVILGCKGHDNFRFYVTDGGNSSPPESFYISVLNLEKGDIVLLTRPVTLTQGDRVTLMTDVLMATDGTGKPGKLLYAVSVPPVHGQIEYINYPGVPISSYSQLDVAAQKVCYVHDNSHKASKDSFSFTLSNGLKAKDGSMEFIIEHKDQVPPTLLINKGIQISEGGTMVISSNILQLIDPDSPLEKLSYTIIEFPQHGQLYLHGEIMQQNSFSQTDVNNLYLSYRHYGGVTQLDRFSFIATDNTNTGFLVDGQMKKDAVGFLIQIEHVDKLPPKIIIKDTPTQVENTKDGRGSIVITSRNLKSTDLDSEDENLIYALLRMPYFGHLENSKTGDYLGSTFTQKEVNQRHIRYIINPSFDVSSDSFEFRLSDEAGNALQPETLDLKWSVIELAEPTYQVCEDAGTLAIKLIQKGSSKDPAFVGINVQEVSARVGLDFTHSSASLVQFDPGVSTKLWNIYVKNDGLEENHEVLKVLLKKPKNAVLGKNKEATVNILDLRGGHCGSPHDSRTKDLIIVSEIISNPSRKQGSENRMRIQSKSSSGELSQILLPNRPVQSRRSDLSRTKSTNTGDLPPRPTGQQLQLIGKSVLYHGMMPMSGPQKNGRRSNVWLLPDNPLPFTSRYDQPQGHAAALETAPSLTAETEQAKMASTCPLGWTLHNKYCYYLNRLQNATWKEAERACKHLFSSHLTSVSSDTELRWLWKFADKKPFWIGMTSRGDRHGWIWSNGQRVTFNMLKPIDASSEQSCVLLWRRKEWLTRDCDSGQKERYICSLPLLKVYS</sequence>
<dbReference type="GO" id="GO:0007154">
    <property type="term" value="P:cell communication"/>
    <property type="evidence" value="ECO:0007669"/>
    <property type="project" value="InterPro"/>
</dbReference>
<dbReference type="InterPro" id="IPR039005">
    <property type="entry name" value="CSPG_rpt"/>
</dbReference>
<feature type="repeat" description="CSPG" evidence="8">
    <location>
        <begin position="416"/>
        <end position="503"/>
    </location>
</feature>
<dbReference type="GO" id="GO:0046872">
    <property type="term" value="F:metal ion binding"/>
    <property type="evidence" value="ECO:0007669"/>
    <property type="project" value="UniProtKB-KW"/>
</dbReference>
<dbReference type="GO" id="GO:0007155">
    <property type="term" value="P:cell adhesion"/>
    <property type="evidence" value="ECO:0007669"/>
    <property type="project" value="UniProtKB-KW"/>
</dbReference>
<feature type="compositionally biased region" description="Polar residues" evidence="9">
    <location>
        <begin position="1896"/>
        <end position="1906"/>
    </location>
</feature>
<proteinExistence type="inferred from homology"/>
<keyword evidence="5" id="KW-0106">Calcium</keyword>
<feature type="repeat" description="CSPG" evidence="8">
    <location>
        <begin position="1284"/>
        <end position="1381"/>
    </location>
</feature>
<dbReference type="InterPro" id="IPR038081">
    <property type="entry name" value="CalX-like_sf"/>
</dbReference>
<keyword evidence="6" id="KW-0130">Cell adhesion</keyword>
<dbReference type="SUPFAM" id="SSF56436">
    <property type="entry name" value="C-type lectin-like"/>
    <property type="match status" value="1"/>
</dbReference>
<dbReference type="Proteomes" id="UP001295444">
    <property type="component" value="Chromosome 08"/>
</dbReference>
<evidence type="ECO:0000256" key="10">
    <source>
        <dbReference type="SAM" id="SignalP"/>
    </source>
</evidence>
<keyword evidence="13" id="KW-1185">Reference proteome</keyword>
<feature type="region of interest" description="Disordered" evidence="9">
    <location>
        <begin position="1886"/>
        <end position="1942"/>
    </location>
</feature>
<evidence type="ECO:0000256" key="4">
    <source>
        <dbReference type="ARBA" id="ARBA00022737"/>
    </source>
</evidence>
<keyword evidence="3 10" id="KW-0732">Signal</keyword>
<dbReference type="PANTHER" id="PTHR45739:SF3">
    <property type="entry name" value="FRAS-RELATED EXTRACELLULAR MATRIX PROTEIN 1B PRECURSOR"/>
    <property type="match status" value="1"/>
</dbReference>
<dbReference type="Pfam" id="PF16184">
    <property type="entry name" value="Cadherin_3"/>
    <property type="match status" value="11"/>
</dbReference>
<dbReference type="InterPro" id="IPR016186">
    <property type="entry name" value="C-type_lectin-like/link_sf"/>
</dbReference>
<dbReference type="InterPro" id="IPR001304">
    <property type="entry name" value="C-type_lectin-like"/>
</dbReference>
<dbReference type="InterPro" id="IPR016187">
    <property type="entry name" value="CTDL_fold"/>
</dbReference>
<keyword evidence="2" id="KW-0479">Metal-binding</keyword>
<feature type="repeat" description="CSPG" evidence="8">
    <location>
        <begin position="296"/>
        <end position="393"/>
    </location>
</feature>
<dbReference type="SUPFAM" id="SSF141072">
    <property type="entry name" value="CalX-like"/>
    <property type="match status" value="1"/>
</dbReference>
<name>A0AAD1WKI0_PELCU</name>
<feature type="repeat" description="CSPG" evidence="8">
    <location>
        <begin position="645"/>
        <end position="757"/>
    </location>
</feature>
<dbReference type="Gene3D" id="2.60.40.2030">
    <property type="match status" value="1"/>
</dbReference>
<feature type="repeat" description="CSPG" evidence="8">
    <location>
        <begin position="1155"/>
        <end position="1263"/>
    </location>
</feature>
<evidence type="ECO:0000313" key="13">
    <source>
        <dbReference type="Proteomes" id="UP001295444"/>
    </source>
</evidence>
<dbReference type="GO" id="GO:0009653">
    <property type="term" value="P:anatomical structure morphogenesis"/>
    <property type="evidence" value="ECO:0007669"/>
    <property type="project" value="TreeGrafter"/>
</dbReference>
<feature type="repeat" description="CSPG" evidence="8">
    <location>
        <begin position="896"/>
        <end position="990"/>
    </location>
</feature>
<dbReference type="InterPro" id="IPR045658">
    <property type="entry name" value="FRAS1-rel_N"/>
</dbReference>
<dbReference type="EMBL" id="OW240919">
    <property type="protein sequence ID" value="CAH2311174.1"/>
    <property type="molecule type" value="Genomic_DNA"/>
</dbReference>
<keyword evidence="4" id="KW-0677">Repeat</keyword>
<feature type="signal peptide" evidence="10">
    <location>
        <begin position="1"/>
        <end position="22"/>
    </location>
</feature>
<dbReference type="Gene3D" id="3.10.100.10">
    <property type="entry name" value="Mannose-Binding Protein A, subunit A"/>
    <property type="match status" value="1"/>
</dbReference>
<feature type="domain" description="C-type lectin" evidence="11">
    <location>
        <begin position="2020"/>
        <end position="2123"/>
    </location>
</feature>
<feature type="repeat" description="CSPG" evidence="8">
    <location>
        <begin position="1402"/>
        <end position="1494"/>
    </location>
</feature>
<evidence type="ECO:0000313" key="12">
    <source>
        <dbReference type="EMBL" id="CAH2311174.1"/>
    </source>
</evidence>
<comment type="similarity">
    <text evidence="1">Belongs to the FRAS1 family.</text>
</comment>
<dbReference type="Pfam" id="PF19309">
    <property type="entry name" value="Frem_N"/>
    <property type="match status" value="1"/>
</dbReference>
<feature type="chain" id="PRO_5041897045" evidence="10">
    <location>
        <begin position="23"/>
        <end position="2141"/>
    </location>
</feature>
<accession>A0AAD1WKI0</accession>
<feature type="repeat" description="CSPG" evidence="8">
    <location>
        <begin position="1032"/>
        <end position="1134"/>
    </location>
</feature>
<feature type="repeat" description="CSPG" evidence="8">
    <location>
        <begin position="1637"/>
        <end position="1733"/>
    </location>
</feature>
<organism evidence="12 13">
    <name type="scientific">Pelobates cultripes</name>
    <name type="common">Western spadefoot toad</name>
    <dbReference type="NCBI Taxonomy" id="61616"/>
    <lineage>
        <taxon>Eukaryota</taxon>
        <taxon>Metazoa</taxon>
        <taxon>Chordata</taxon>
        <taxon>Craniata</taxon>
        <taxon>Vertebrata</taxon>
        <taxon>Euteleostomi</taxon>
        <taxon>Amphibia</taxon>
        <taxon>Batrachia</taxon>
        <taxon>Anura</taxon>
        <taxon>Pelobatoidea</taxon>
        <taxon>Pelobatidae</taxon>
        <taxon>Pelobates</taxon>
    </lineage>
</organism>
<dbReference type="InterPro" id="IPR003644">
    <property type="entry name" value="Calx_beta"/>
</dbReference>
<dbReference type="Pfam" id="PF03160">
    <property type="entry name" value="Calx-beta"/>
    <property type="match status" value="1"/>
</dbReference>
<gene>
    <name evidence="12" type="ORF">PECUL_23A039655</name>
</gene>
<evidence type="ECO:0000256" key="5">
    <source>
        <dbReference type="ARBA" id="ARBA00022837"/>
    </source>
</evidence>